<keyword evidence="2" id="KW-1185">Reference proteome</keyword>
<organism evidence="1 2">
    <name type="scientific">Halogranum gelatinilyticum</name>
    <dbReference type="NCBI Taxonomy" id="660521"/>
    <lineage>
        <taxon>Archaea</taxon>
        <taxon>Methanobacteriati</taxon>
        <taxon>Methanobacteriota</taxon>
        <taxon>Stenosarchaea group</taxon>
        <taxon>Halobacteria</taxon>
        <taxon>Halobacteriales</taxon>
        <taxon>Haloferacaceae</taxon>
    </lineage>
</organism>
<dbReference type="RefSeq" id="WP_244510030.1">
    <property type="nucleotide sequence ID" value="NZ_FNHL01000004.1"/>
</dbReference>
<dbReference type="EMBL" id="FNHL01000004">
    <property type="protein sequence ID" value="SDM91725.1"/>
    <property type="molecule type" value="Genomic_DNA"/>
</dbReference>
<dbReference type="STRING" id="660521.SAMN04487949_2839"/>
<name>A0A1G9X5V7_9EURY</name>
<dbReference type="AlphaFoldDB" id="A0A1G9X5V7"/>
<accession>A0A1G9X5V7</accession>
<reference evidence="2" key="1">
    <citation type="submission" date="2016-10" db="EMBL/GenBank/DDBJ databases">
        <authorList>
            <person name="Varghese N."/>
            <person name="Submissions S."/>
        </authorList>
    </citation>
    <scope>NUCLEOTIDE SEQUENCE [LARGE SCALE GENOMIC DNA]</scope>
    <source>
        <strain evidence="2">CGMCC 1.10119</strain>
    </source>
</reference>
<proteinExistence type="predicted"/>
<dbReference type="Proteomes" id="UP000199451">
    <property type="component" value="Unassembled WGS sequence"/>
</dbReference>
<gene>
    <name evidence="1" type="ORF">SAMN04487949_2839</name>
</gene>
<evidence type="ECO:0000313" key="1">
    <source>
        <dbReference type="EMBL" id="SDM91725.1"/>
    </source>
</evidence>
<evidence type="ECO:0000313" key="2">
    <source>
        <dbReference type="Proteomes" id="UP000199451"/>
    </source>
</evidence>
<sequence>MKCYFSDKTTRRQFTKLGDIALGALTLSTTTATAKRSPNARFSLPFDIAADAAANTASSAGWVTDRRAPEAWTADNGRLCIDIDETEDTSGFYAYQGKKYQDAGGAYWNAGAGSRFSYRLYIDPEWESDDDPHQTGVWPVLGTADGNISAYPILDYQDSDANDDGEAGFRAYVYESDDEGNVTAEWVNLGLPRQLKIDPEEGGWVDIEAQL</sequence>
<protein>
    <submittedName>
        <fullName evidence="1">Uncharacterized protein</fullName>
    </submittedName>
</protein>